<organism evidence="4 5">
    <name type="scientific">Thioclava litoralis</name>
    <dbReference type="NCBI Taxonomy" id="3076557"/>
    <lineage>
        <taxon>Bacteria</taxon>
        <taxon>Pseudomonadati</taxon>
        <taxon>Pseudomonadota</taxon>
        <taxon>Alphaproteobacteria</taxon>
        <taxon>Rhodobacterales</taxon>
        <taxon>Paracoccaceae</taxon>
        <taxon>Thioclava</taxon>
    </lineage>
</organism>
<dbReference type="SMART" id="SM00382">
    <property type="entry name" value="AAA"/>
    <property type="match status" value="1"/>
</dbReference>
<dbReference type="Pfam" id="PF00005">
    <property type="entry name" value="ABC_tran"/>
    <property type="match status" value="1"/>
</dbReference>
<dbReference type="RefSeq" id="WP_330646995.1">
    <property type="nucleotide sequence ID" value="NZ_CP135444.1"/>
</dbReference>
<dbReference type="PANTHER" id="PTHR42794">
    <property type="entry name" value="HEMIN IMPORT ATP-BINDING PROTEIN HMUV"/>
    <property type="match status" value="1"/>
</dbReference>
<evidence type="ECO:0000313" key="5">
    <source>
        <dbReference type="Proteomes" id="UP001623290"/>
    </source>
</evidence>
<dbReference type="InterPro" id="IPR003439">
    <property type="entry name" value="ABC_transporter-like_ATP-bd"/>
</dbReference>
<dbReference type="EMBL" id="CP135444">
    <property type="protein sequence ID" value="WRY35241.1"/>
    <property type="molecule type" value="Genomic_DNA"/>
</dbReference>
<dbReference type="Proteomes" id="UP001623290">
    <property type="component" value="Plasmid unnamed1"/>
</dbReference>
<name>A0ABZ1E2F1_9RHOB</name>
<dbReference type="PANTHER" id="PTHR42794:SF2">
    <property type="entry name" value="ABC TRANSPORTER ATP-BINDING PROTEIN"/>
    <property type="match status" value="1"/>
</dbReference>
<evidence type="ECO:0000256" key="2">
    <source>
        <dbReference type="ARBA" id="ARBA00022840"/>
    </source>
</evidence>
<proteinExistence type="predicted"/>
<keyword evidence="1" id="KW-0547">Nucleotide-binding</keyword>
<keyword evidence="2 4" id="KW-0067">ATP-binding</keyword>
<gene>
    <name evidence="4" type="ORF">RPE78_15495</name>
</gene>
<keyword evidence="5" id="KW-1185">Reference proteome</keyword>
<dbReference type="InterPro" id="IPR003593">
    <property type="entry name" value="AAA+_ATPase"/>
</dbReference>
<protein>
    <submittedName>
        <fullName evidence="4">ABC transporter ATP-binding protein</fullName>
    </submittedName>
</protein>
<feature type="domain" description="ABC transporter" evidence="3">
    <location>
        <begin position="3"/>
        <end position="234"/>
    </location>
</feature>
<dbReference type="Gene3D" id="3.40.50.300">
    <property type="entry name" value="P-loop containing nucleotide triphosphate hydrolases"/>
    <property type="match status" value="1"/>
</dbReference>
<dbReference type="PROSITE" id="PS50893">
    <property type="entry name" value="ABC_TRANSPORTER_2"/>
    <property type="match status" value="1"/>
</dbReference>
<sequence>MVLHLENVCAKAHRTPLLHAITLQLEPGECLGLIGPNGSGKSTLMRLMAGLGKPASGEIRFGAVPLHRISARARAQKIAFVEQQAETTDRLRVREAVELGRIPFLSPLRGWTAQDDAHVAKALAALDMQGMEDRLWHSLSGGERQRVHIARALAQTPELLLLDEPTNHLDIRHQLALMGLVRALPVTRVIALHDLNQAFGCDRVALLEHGRLRAIGPPSEVLTLDHLRGCFGVEAQHIRDPDGRPLLHFIQAL</sequence>
<dbReference type="GO" id="GO:0005524">
    <property type="term" value="F:ATP binding"/>
    <property type="evidence" value="ECO:0007669"/>
    <property type="project" value="UniProtKB-KW"/>
</dbReference>
<reference evidence="4 5" key="1">
    <citation type="submission" date="2023-09" db="EMBL/GenBank/DDBJ databases">
        <title>Thioclava shenzhenensis sp. nov., a multidrug resistant bacteria-antagonizing species isolated from coastal seawater.</title>
        <authorList>
            <person name="Long M."/>
        </authorList>
    </citation>
    <scope>NUCLEOTIDE SEQUENCE [LARGE SCALE GENOMIC DNA]</scope>
    <source>
        <strain evidence="4 5">FTW29</strain>
        <plasmid evidence="4 5">unnamed1</plasmid>
    </source>
</reference>
<evidence type="ECO:0000259" key="3">
    <source>
        <dbReference type="PROSITE" id="PS50893"/>
    </source>
</evidence>
<dbReference type="InterPro" id="IPR027417">
    <property type="entry name" value="P-loop_NTPase"/>
</dbReference>
<keyword evidence="4" id="KW-0614">Plasmid</keyword>
<accession>A0ABZ1E2F1</accession>
<dbReference type="SUPFAM" id="SSF52540">
    <property type="entry name" value="P-loop containing nucleoside triphosphate hydrolases"/>
    <property type="match status" value="1"/>
</dbReference>
<evidence type="ECO:0000313" key="4">
    <source>
        <dbReference type="EMBL" id="WRY35241.1"/>
    </source>
</evidence>
<evidence type="ECO:0000256" key="1">
    <source>
        <dbReference type="ARBA" id="ARBA00022741"/>
    </source>
</evidence>
<dbReference type="CDD" id="cd03214">
    <property type="entry name" value="ABC_Iron-Siderophores_B12_Hemin"/>
    <property type="match status" value="1"/>
</dbReference>
<geneLocation type="plasmid" evidence="4 5">
    <name>unnamed1</name>
</geneLocation>